<name>E4YM55_OIKDI</name>
<gene>
    <name evidence="1" type="ORF">GSOID_T00029577001</name>
</gene>
<dbReference type="EMBL" id="FN654800">
    <property type="protein sequence ID" value="CBY36566.1"/>
    <property type="molecule type" value="Genomic_DNA"/>
</dbReference>
<dbReference type="AlphaFoldDB" id="E4YM55"/>
<evidence type="ECO:0000313" key="1">
    <source>
        <dbReference type="EMBL" id="CBY36566.1"/>
    </source>
</evidence>
<protein>
    <submittedName>
        <fullName evidence="1">Uncharacterized protein</fullName>
    </submittedName>
</protein>
<proteinExistence type="predicted"/>
<dbReference type="Proteomes" id="UP000011014">
    <property type="component" value="Unassembled WGS sequence"/>
</dbReference>
<reference evidence="1" key="1">
    <citation type="journal article" date="2010" name="Science">
        <title>Plasticity of animal genome architecture unmasked by rapid evolution of a pelagic tunicate.</title>
        <authorList>
            <person name="Denoeud F."/>
            <person name="Henriet S."/>
            <person name="Mungpakdee S."/>
            <person name="Aury J.M."/>
            <person name="Da Silva C."/>
            <person name="Brinkmann H."/>
            <person name="Mikhaleva J."/>
            <person name="Olsen L.C."/>
            <person name="Jubin C."/>
            <person name="Canestro C."/>
            <person name="Bouquet J.M."/>
            <person name="Danks G."/>
            <person name="Poulain J."/>
            <person name="Campsteijn C."/>
            <person name="Adamski M."/>
            <person name="Cross I."/>
            <person name="Yadetie F."/>
            <person name="Muffato M."/>
            <person name="Louis A."/>
            <person name="Butcher S."/>
            <person name="Tsagkogeorga G."/>
            <person name="Konrad A."/>
            <person name="Singh S."/>
            <person name="Jensen M.F."/>
            <person name="Cong E.H."/>
            <person name="Eikeseth-Otteraa H."/>
            <person name="Noel B."/>
            <person name="Anthouard V."/>
            <person name="Porcel B.M."/>
            <person name="Kachouri-Lafond R."/>
            <person name="Nishino A."/>
            <person name="Ugolini M."/>
            <person name="Chourrout P."/>
            <person name="Nishida H."/>
            <person name="Aasland R."/>
            <person name="Huzurbazar S."/>
            <person name="Westhof E."/>
            <person name="Delsuc F."/>
            <person name="Lehrach H."/>
            <person name="Reinhardt R."/>
            <person name="Weissenbach J."/>
            <person name="Roy S.W."/>
            <person name="Artiguenave F."/>
            <person name="Postlethwait J.H."/>
            <person name="Manak J.R."/>
            <person name="Thompson E.M."/>
            <person name="Jaillon O."/>
            <person name="Du Pasquier L."/>
            <person name="Boudinot P."/>
            <person name="Liberles D.A."/>
            <person name="Volff J.N."/>
            <person name="Philippe H."/>
            <person name="Lenhard B."/>
            <person name="Roest Crollius H."/>
            <person name="Wincker P."/>
            <person name="Chourrout D."/>
        </authorList>
    </citation>
    <scope>NUCLEOTIDE SEQUENCE [LARGE SCALE GENOMIC DNA]</scope>
</reference>
<organism evidence="1">
    <name type="scientific">Oikopleura dioica</name>
    <name type="common">Tunicate</name>
    <dbReference type="NCBI Taxonomy" id="34765"/>
    <lineage>
        <taxon>Eukaryota</taxon>
        <taxon>Metazoa</taxon>
        <taxon>Chordata</taxon>
        <taxon>Tunicata</taxon>
        <taxon>Appendicularia</taxon>
        <taxon>Copelata</taxon>
        <taxon>Oikopleuridae</taxon>
        <taxon>Oikopleura</taxon>
    </lineage>
</organism>
<sequence length="247" mass="28949">MMLFNLLLFAAVAAINEFCPSIKKSPFFRRDLAKSFNALFRQIESPNLPCIPELNDLNCEEIKSITNKKGRRRNIQKCFAQALSHKKYIGNFKTGEHCFLFFKIRGRKLTKNECLAVLDRSANRLYPLNTKECLEKNFYLKDGRQLSSSECIEIVDKREMFIIKSARRILSRDPETKEECLTSDFFYNGNYLSIFECEERFESLKTAAPEIEEDFGIGPRHRQDCEDYEFFVDDKPLSIEECLQLLR</sequence>
<accession>E4YM55</accession>